<accession>A0A0D2AQY7</accession>
<dbReference type="STRING" id="215243.A0A0D2AQY7"/>
<evidence type="ECO:0000313" key="4">
    <source>
        <dbReference type="Proteomes" id="UP000053342"/>
    </source>
</evidence>
<dbReference type="Gene3D" id="3.55.40.20">
    <property type="entry name" value="Iron/manganese superoxide dismutase, C-terminal domain"/>
    <property type="match status" value="1"/>
</dbReference>
<protein>
    <recommendedName>
        <fullName evidence="2">Manganese/iron superoxide dismutase C-terminal domain-containing protein</fullName>
    </recommendedName>
</protein>
<dbReference type="RefSeq" id="XP_016262582.1">
    <property type="nucleotide sequence ID" value="XM_016406978.1"/>
</dbReference>
<comment type="function">
    <text evidence="1">Component of the mitochondrial ribosome (mitoribosome), a dedicated translation machinery responsible for the synthesis of mitochondrial genome-encoded proteins, including at least some of the essential transmembrane subunits of the mitochondrial respiratory chain. The mitoribosomes are attached to the mitochondrial inner membrane and translation products are cotranslationally integrated into the membrane.</text>
</comment>
<dbReference type="HOGENOM" id="CLU_057349_1_0_1"/>
<dbReference type="GO" id="GO:0004784">
    <property type="term" value="F:superoxide dismutase activity"/>
    <property type="evidence" value="ECO:0007669"/>
    <property type="project" value="InterPro"/>
</dbReference>
<sequence length="320" mass="36230">MITRPSTRPQSLLRAIVKQSSVLPRTQRRCKHTPPVWADAKKQERFAENGVPGFLSANTFQETYTKYAQHLCDKLTEYTQGTPDEHTQTRTLHWQNAHRADRAALYNHAAMADHTLFFWEALTDSQDPVERRPGVQTAKNIESDFGSLENLRSEFLEIADAMFGNGFVWLMKPTSFGGMTILATYNAGSPWPQAAPRRDTQDMANFNGREVADQLKNAARVVDGSRTAGHSGRFSMYQSNKFVGALNATPILCANVWQHQWIPDYGMLGKRAYLTAWWDSIDWQKVEERLVHAETENYYGGRRTKNIASIEAVGRGMGDI</sequence>
<keyword evidence="4" id="KW-1185">Reference proteome</keyword>
<gene>
    <name evidence="3" type="ORF">PV06_05925</name>
</gene>
<dbReference type="PANTHER" id="PTHR43595:SF2">
    <property type="entry name" value="SMALL RIBOSOMAL SUBUNIT PROTEIN MS42"/>
    <property type="match status" value="1"/>
</dbReference>
<feature type="domain" description="Manganese/iron superoxide dismutase C-terminal" evidence="2">
    <location>
        <begin position="136"/>
        <end position="193"/>
    </location>
</feature>
<dbReference type="GO" id="GO:0046872">
    <property type="term" value="F:metal ion binding"/>
    <property type="evidence" value="ECO:0007669"/>
    <property type="project" value="InterPro"/>
</dbReference>
<dbReference type="AlphaFoldDB" id="A0A0D2AQY7"/>
<evidence type="ECO:0000259" key="2">
    <source>
        <dbReference type="Pfam" id="PF02777"/>
    </source>
</evidence>
<dbReference type="GO" id="GO:0005737">
    <property type="term" value="C:cytoplasm"/>
    <property type="evidence" value="ECO:0007669"/>
    <property type="project" value="TreeGrafter"/>
</dbReference>
<reference evidence="3 4" key="1">
    <citation type="submission" date="2015-01" db="EMBL/GenBank/DDBJ databases">
        <title>The Genome Sequence of Exophiala oligosperma CBS72588.</title>
        <authorList>
            <consortium name="The Broad Institute Genomics Platform"/>
            <person name="Cuomo C."/>
            <person name="de Hoog S."/>
            <person name="Gorbushina A."/>
            <person name="Stielow B."/>
            <person name="Teixiera M."/>
            <person name="Abouelleil A."/>
            <person name="Chapman S.B."/>
            <person name="Priest M."/>
            <person name="Young S.K."/>
            <person name="Wortman J."/>
            <person name="Nusbaum C."/>
            <person name="Birren B."/>
        </authorList>
    </citation>
    <scope>NUCLEOTIDE SEQUENCE [LARGE SCALE GENOMIC DNA]</scope>
    <source>
        <strain evidence="3 4">CBS 72588</strain>
    </source>
</reference>
<dbReference type="VEuPathDB" id="FungiDB:PV06_05925"/>
<evidence type="ECO:0000256" key="1">
    <source>
        <dbReference type="ARBA" id="ARBA00037226"/>
    </source>
</evidence>
<dbReference type="EMBL" id="KN847336">
    <property type="protein sequence ID" value="KIW42366.1"/>
    <property type="molecule type" value="Genomic_DNA"/>
</dbReference>
<name>A0A0D2AQY7_9EURO</name>
<dbReference type="GeneID" id="27357999"/>
<dbReference type="SUPFAM" id="SSF54719">
    <property type="entry name" value="Fe,Mn superoxide dismutase (SOD), C-terminal domain"/>
    <property type="match status" value="1"/>
</dbReference>
<dbReference type="InterPro" id="IPR019832">
    <property type="entry name" value="Mn/Fe_SOD_C"/>
</dbReference>
<dbReference type="InterPro" id="IPR036314">
    <property type="entry name" value="SOD_C_sf"/>
</dbReference>
<proteinExistence type="predicted"/>
<organism evidence="3 4">
    <name type="scientific">Exophiala oligosperma</name>
    <dbReference type="NCBI Taxonomy" id="215243"/>
    <lineage>
        <taxon>Eukaryota</taxon>
        <taxon>Fungi</taxon>
        <taxon>Dikarya</taxon>
        <taxon>Ascomycota</taxon>
        <taxon>Pezizomycotina</taxon>
        <taxon>Eurotiomycetes</taxon>
        <taxon>Chaetothyriomycetidae</taxon>
        <taxon>Chaetothyriales</taxon>
        <taxon>Herpotrichiellaceae</taxon>
        <taxon>Exophiala</taxon>
    </lineage>
</organism>
<dbReference type="InterPro" id="IPR036324">
    <property type="entry name" value="Mn/Fe_SOD_N_sf"/>
</dbReference>
<dbReference type="PANTHER" id="PTHR43595">
    <property type="entry name" value="37S RIBOSOMAL PROTEIN S26, MITOCHONDRIAL"/>
    <property type="match status" value="1"/>
</dbReference>
<dbReference type="Proteomes" id="UP000053342">
    <property type="component" value="Unassembled WGS sequence"/>
</dbReference>
<dbReference type="SUPFAM" id="SSF46609">
    <property type="entry name" value="Fe,Mn superoxide dismutase (SOD), N-terminal domain"/>
    <property type="match status" value="1"/>
</dbReference>
<feature type="domain" description="Manganese/iron superoxide dismutase C-terminal" evidence="2">
    <location>
        <begin position="242"/>
        <end position="289"/>
    </location>
</feature>
<dbReference type="OrthoDB" id="275227at2759"/>
<dbReference type="Pfam" id="PF02777">
    <property type="entry name" value="Sod_Fe_C"/>
    <property type="match status" value="2"/>
</dbReference>
<evidence type="ECO:0000313" key="3">
    <source>
        <dbReference type="EMBL" id="KIW42366.1"/>
    </source>
</evidence>